<accession>A0A382HRJ1</accession>
<evidence type="ECO:0000313" key="3">
    <source>
        <dbReference type="EMBL" id="SVB90024.1"/>
    </source>
</evidence>
<dbReference type="InterPro" id="IPR025857">
    <property type="entry name" value="MacB_PCD"/>
</dbReference>
<evidence type="ECO:0000259" key="2">
    <source>
        <dbReference type="Pfam" id="PF12704"/>
    </source>
</evidence>
<dbReference type="AlphaFoldDB" id="A0A382HRJ1"/>
<protein>
    <recommendedName>
        <fullName evidence="2">MacB-like periplasmic core domain-containing protein</fullName>
    </recommendedName>
</protein>
<dbReference type="Pfam" id="PF12704">
    <property type="entry name" value="MacB_PCD"/>
    <property type="match status" value="1"/>
</dbReference>
<feature type="transmembrane region" description="Helical" evidence="1">
    <location>
        <begin position="21"/>
        <end position="42"/>
    </location>
</feature>
<sequence>MIDFGFFREIFQSINKNKLRTLLSGFTVAFAIMLFAILFGVANGLQNSFNSEFAGDANNSIFIFSGRTTKAVEGMQVGRRIQFDNELYETLKKEYKNDIEFISGRVYKNLTASYKDEKSNYTIRAVNPDH</sequence>
<gene>
    <name evidence="3" type="ORF">METZ01_LOCUS242878</name>
</gene>
<keyword evidence="1" id="KW-0472">Membrane</keyword>
<evidence type="ECO:0000256" key="1">
    <source>
        <dbReference type="SAM" id="Phobius"/>
    </source>
</evidence>
<proteinExistence type="predicted"/>
<feature type="non-terminal residue" evidence="3">
    <location>
        <position position="130"/>
    </location>
</feature>
<keyword evidence="1" id="KW-0812">Transmembrane</keyword>
<reference evidence="3" key="1">
    <citation type="submission" date="2018-05" db="EMBL/GenBank/DDBJ databases">
        <authorList>
            <person name="Lanie J.A."/>
            <person name="Ng W.-L."/>
            <person name="Kazmierczak K.M."/>
            <person name="Andrzejewski T.M."/>
            <person name="Davidsen T.M."/>
            <person name="Wayne K.J."/>
            <person name="Tettelin H."/>
            <person name="Glass J.I."/>
            <person name="Rusch D."/>
            <person name="Podicherti R."/>
            <person name="Tsui H.-C.T."/>
            <person name="Winkler M.E."/>
        </authorList>
    </citation>
    <scope>NUCLEOTIDE SEQUENCE</scope>
</reference>
<feature type="domain" description="MacB-like periplasmic core" evidence="2">
    <location>
        <begin position="21"/>
        <end position="129"/>
    </location>
</feature>
<dbReference type="EMBL" id="UINC01062932">
    <property type="protein sequence ID" value="SVB90024.1"/>
    <property type="molecule type" value="Genomic_DNA"/>
</dbReference>
<name>A0A382HRJ1_9ZZZZ</name>
<organism evidence="3">
    <name type="scientific">marine metagenome</name>
    <dbReference type="NCBI Taxonomy" id="408172"/>
    <lineage>
        <taxon>unclassified sequences</taxon>
        <taxon>metagenomes</taxon>
        <taxon>ecological metagenomes</taxon>
    </lineage>
</organism>
<keyword evidence="1" id="KW-1133">Transmembrane helix</keyword>